<evidence type="ECO:0000313" key="1">
    <source>
        <dbReference type="EMBL" id="KAH3672023.1"/>
    </source>
</evidence>
<evidence type="ECO:0000313" key="2">
    <source>
        <dbReference type="Proteomes" id="UP000769528"/>
    </source>
</evidence>
<name>A0A9P8PGX3_9ASCO</name>
<sequence>VGNFCRALQAKLERPFTDNKLKLEVCPKIELPIDCKWDELETYKDLVQTLVDEANHKLPGFLETAGV</sequence>
<accession>A0A9P8PGX3</accession>
<dbReference type="EMBL" id="JAEUBF010001254">
    <property type="protein sequence ID" value="KAH3672023.1"/>
    <property type="molecule type" value="Genomic_DNA"/>
</dbReference>
<dbReference type="Proteomes" id="UP000769528">
    <property type="component" value="Unassembled WGS sequence"/>
</dbReference>
<reference evidence="1" key="2">
    <citation type="submission" date="2021-01" db="EMBL/GenBank/DDBJ databases">
        <authorList>
            <person name="Schikora-Tamarit M.A."/>
        </authorList>
    </citation>
    <scope>NUCLEOTIDE SEQUENCE</scope>
    <source>
        <strain evidence="1">CBS6341</strain>
    </source>
</reference>
<organism evidence="1 2">
    <name type="scientific">Wickerhamomyces mucosus</name>
    <dbReference type="NCBI Taxonomy" id="1378264"/>
    <lineage>
        <taxon>Eukaryota</taxon>
        <taxon>Fungi</taxon>
        <taxon>Dikarya</taxon>
        <taxon>Ascomycota</taxon>
        <taxon>Saccharomycotina</taxon>
        <taxon>Saccharomycetes</taxon>
        <taxon>Phaffomycetales</taxon>
        <taxon>Wickerhamomycetaceae</taxon>
        <taxon>Wickerhamomyces</taxon>
    </lineage>
</organism>
<dbReference type="AlphaFoldDB" id="A0A9P8PGX3"/>
<feature type="non-terminal residue" evidence="1">
    <location>
        <position position="1"/>
    </location>
</feature>
<reference evidence="1" key="1">
    <citation type="journal article" date="2021" name="Open Biol.">
        <title>Shared evolutionary footprints suggest mitochondrial oxidative damage underlies multiple complex I losses in fungi.</title>
        <authorList>
            <person name="Schikora-Tamarit M.A."/>
            <person name="Marcet-Houben M."/>
            <person name="Nosek J."/>
            <person name="Gabaldon T."/>
        </authorList>
    </citation>
    <scope>NUCLEOTIDE SEQUENCE</scope>
    <source>
        <strain evidence="1">CBS6341</strain>
    </source>
</reference>
<comment type="caution">
    <text evidence="1">The sequence shown here is derived from an EMBL/GenBank/DDBJ whole genome shotgun (WGS) entry which is preliminary data.</text>
</comment>
<gene>
    <name evidence="1" type="ORF">WICMUC_004493</name>
</gene>
<keyword evidence="2" id="KW-1185">Reference proteome</keyword>
<protein>
    <submittedName>
        <fullName evidence="1">Uncharacterized protein</fullName>
    </submittedName>
</protein>
<proteinExistence type="predicted"/>